<dbReference type="RefSeq" id="WP_092865118.1">
    <property type="nucleotide sequence ID" value="NZ_FOQH01000014.1"/>
</dbReference>
<dbReference type="PANTHER" id="PTHR21366:SF22">
    <property type="entry name" value="VOC DOMAIN-CONTAINING PROTEIN"/>
    <property type="match status" value="1"/>
</dbReference>
<dbReference type="AlphaFoldDB" id="A0A1I3NQ58"/>
<name>A0A1I3NQ58_9RHOB</name>
<organism evidence="2 3">
    <name type="scientific">Albimonas pacifica</name>
    <dbReference type="NCBI Taxonomy" id="1114924"/>
    <lineage>
        <taxon>Bacteria</taxon>
        <taxon>Pseudomonadati</taxon>
        <taxon>Pseudomonadota</taxon>
        <taxon>Alphaproteobacteria</taxon>
        <taxon>Rhodobacterales</taxon>
        <taxon>Paracoccaceae</taxon>
        <taxon>Albimonas</taxon>
    </lineage>
</organism>
<dbReference type="EMBL" id="FOQH01000014">
    <property type="protein sequence ID" value="SFJ11421.1"/>
    <property type="molecule type" value="Genomic_DNA"/>
</dbReference>
<reference evidence="2 3" key="1">
    <citation type="submission" date="2016-10" db="EMBL/GenBank/DDBJ databases">
        <authorList>
            <person name="de Groot N.N."/>
        </authorList>
    </citation>
    <scope>NUCLEOTIDE SEQUENCE [LARGE SCALE GENOMIC DNA]</scope>
    <source>
        <strain evidence="2 3">CGMCC 1.11030</strain>
    </source>
</reference>
<dbReference type="InterPro" id="IPR050383">
    <property type="entry name" value="GlyoxalaseI/FosfomycinResist"/>
</dbReference>
<evidence type="ECO:0000259" key="1">
    <source>
        <dbReference type="PROSITE" id="PS51819"/>
    </source>
</evidence>
<dbReference type="GO" id="GO:0051213">
    <property type="term" value="F:dioxygenase activity"/>
    <property type="evidence" value="ECO:0007669"/>
    <property type="project" value="UniProtKB-KW"/>
</dbReference>
<dbReference type="PANTHER" id="PTHR21366">
    <property type="entry name" value="GLYOXALASE FAMILY PROTEIN"/>
    <property type="match status" value="1"/>
</dbReference>
<keyword evidence="2" id="KW-0223">Dioxygenase</keyword>
<evidence type="ECO:0000313" key="2">
    <source>
        <dbReference type="EMBL" id="SFJ11421.1"/>
    </source>
</evidence>
<evidence type="ECO:0000313" key="3">
    <source>
        <dbReference type="Proteomes" id="UP000199377"/>
    </source>
</evidence>
<accession>A0A1I3NQ58</accession>
<dbReference type="Pfam" id="PF00903">
    <property type="entry name" value="Glyoxalase"/>
    <property type="match status" value="1"/>
</dbReference>
<dbReference type="PROSITE" id="PS51819">
    <property type="entry name" value="VOC"/>
    <property type="match status" value="1"/>
</dbReference>
<dbReference type="InterPro" id="IPR037523">
    <property type="entry name" value="VOC_core"/>
</dbReference>
<dbReference type="InterPro" id="IPR004360">
    <property type="entry name" value="Glyas_Fos-R_dOase_dom"/>
</dbReference>
<dbReference type="Proteomes" id="UP000199377">
    <property type="component" value="Unassembled WGS sequence"/>
</dbReference>
<protein>
    <submittedName>
        <fullName evidence="2">Catechol 2,3-dioxygenase</fullName>
    </submittedName>
</protein>
<keyword evidence="3" id="KW-1185">Reference proteome</keyword>
<dbReference type="InterPro" id="IPR029068">
    <property type="entry name" value="Glyas_Bleomycin-R_OHBP_Dase"/>
</dbReference>
<dbReference type="SUPFAM" id="SSF54593">
    <property type="entry name" value="Glyoxalase/Bleomycin resistance protein/Dihydroxybiphenyl dioxygenase"/>
    <property type="match status" value="1"/>
</dbReference>
<proteinExistence type="predicted"/>
<sequence>MTDAAPPRVLETCLYAEDLDAAARFYGEALGLEMIQSVEDRHRFFRAAGGMVFLFNPLATAIPAPADAPIRVPPHGAHGPGHVCFSAEGPGIEGWAARLAEHGIEIETRIEWPNGAISIYCRDPAGNSVEFAEPKIWGL</sequence>
<dbReference type="OrthoDB" id="9812656at2"/>
<feature type="domain" description="VOC" evidence="1">
    <location>
        <begin position="8"/>
        <end position="134"/>
    </location>
</feature>
<dbReference type="Gene3D" id="3.10.180.10">
    <property type="entry name" value="2,3-Dihydroxybiphenyl 1,2-Dioxygenase, domain 1"/>
    <property type="match status" value="1"/>
</dbReference>
<gene>
    <name evidence="2" type="ORF">SAMN05216258_11429</name>
</gene>
<dbReference type="STRING" id="1114924.SAMN05216258_11429"/>
<keyword evidence="2" id="KW-0560">Oxidoreductase</keyword>